<evidence type="ECO:0000313" key="3">
    <source>
        <dbReference type="Proteomes" id="UP000022910"/>
    </source>
</evidence>
<accession>A0A015KSQ5</accession>
<protein>
    <submittedName>
        <fullName evidence="2">Uncharacterized protein</fullName>
    </submittedName>
</protein>
<dbReference type="SMR" id="A0A015KSQ5"/>
<feature type="region of interest" description="Disordered" evidence="1">
    <location>
        <begin position="493"/>
        <end position="576"/>
    </location>
</feature>
<keyword evidence="3" id="KW-1185">Reference proteome</keyword>
<proteinExistence type="predicted"/>
<feature type="compositionally biased region" description="Basic residues" evidence="1">
    <location>
        <begin position="565"/>
        <end position="576"/>
    </location>
</feature>
<comment type="caution">
    <text evidence="2">The sequence shown here is derived from an EMBL/GenBank/DDBJ whole genome shotgun (WGS) entry which is preliminary data.</text>
</comment>
<gene>
    <name evidence="2" type="ORF">RirG_157160</name>
</gene>
<name>A0A015KSQ5_RHIIW</name>
<dbReference type="EMBL" id="JEMT01024309">
    <property type="protein sequence ID" value="EXX62926.1"/>
    <property type="molecule type" value="Genomic_DNA"/>
</dbReference>
<reference evidence="2 3" key="1">
    <citation type="submission" date="2014-02" db="EMBL/GenBank/DDBJ databases">
        <title>Single nucleus genome sequencing reveals high similarity among nuclei of an endomycorrhizal fungus.</title>
        <authorList>
            <person name="Lin K."/>
            <person name="Geurts R."/>
            <person name="Zhang Z."/>
            <person name="Limpens E."/>
            <person name="Saunders D.G."/>
            <person name="Mu D."/>
            <person name="Pang E."/>
            <person name="Cao H."/>
            <person name="Cha H."/>
            <person name="Lin T."/>
            <person name="Zhou Q."/>
            <person name="Shang Y."/>
            <person name="Li Y."/>
            <person name="Ivanov S."/>
            <person name="Sharma T."/>
            <person name="Velzen R.V."/>
            <person name="Ruijter N.D."/>
            <person name="Aanen D.K."/>
            <person name="Win J."/>
            <person name="Kamoun S."/>
            <person name="Bisseling T."/>
            <person name="Huang S."/>
        </authorList>
    </citation>
    <scope>NUCLEOTIDE SEQUENCE [LARGE SCALE GENOMIC DNA]</scope>
    <source>
        <strain evidence="3">DAOM197198w</strain>
    </source>
</reference>
<dbReference type="AlphaFoldDB" id="A0A015KSQ5"/>
<evidence type="ECO:0000256" key="1">
    <source>
        <dbReference type="SAM" id="MobiDB-lite"/>
    </source>
</evidence>
<dbReference type="HOGENOM" id="CLU_033837_0_0_1"/>
<evidence type="ECO:0000313" key="2">
    <source>
        <dbReference type="EMBL" id="EXX62926.1"/>
    </source>
</evidence>
<feature type="compositionally biased region" description="Basic residues" evidence="1">
    <location>
        <begin position="523"/>
        <end position="533"/>
    </location>
</feature>
<sequence>MESYRGQEEFEEHLLKEVKSFVGKNFTKANSRHKDELEDIFDKIFFRTLKTHRLLVEISNITGIKGETIEIIARSILRFAYREHDNDVKRIGNQNIRLRSWLRQAQQKPSTHDTHLDKEIECELKTPIKNVSKQRKTPKNKKREKKLVKEIVLPTKVDQLSIQKNSGAQSTTSRDILFYDIPSRYSEEEVVNAIKQLGEVHRIRIKKHYKYQSVRADISLLEDYENSFLKGAWKEKVLIGSNEKNKKIIDIRWFKGDRTVKDIKEKCKWKAYKLVLEIKTVFLAYFKNEDQSNSAITLDGGITDQAWIIHGKRQDGVPKKSSKEDLPKALISTVPNNKKEEQMTTIIMPTTIKDITTEEVVDTVNKYRKNLLNEKQVKMISPPLKDYTSMDNVVRIIEEYREEIMVEHGKVAFNNTIMIESSKEDSAAENIRVGDTKNNNKAKGALTKNVVNDKKDKSVCTKHGEKIVTPVELHEYTKVNADCTKRLPKKSEYPFTLSNRNPFDIGKGSDFTSSSDDEEHIKEVKKRIKKKQGTRSDVEYEESEDGFREVKKERRPWAGKPGSRMGRKKKKGQNKK</sequence>
<organism evidence="2 3">
    <name type="scientific">Rhizophagus irregularis (strain DAOM 197198w)</name>
    <name type="common">Glomus intraradices</name>
    <dbReference type="NCBI Taxonomy" id="1432141"/>
    <lineage>
        <taxon>Eukaryota</taxon>
        <taxon>Fungi</taxon>
        <taxon>Fungi incertae sedis</taxon>
        <taxon>Mucoromycota</taxon>
        <taxon>Glomeromycotina</taxon>
        <taxon>Glomeromycetes</taxon>
        <taxon>Glomerales</taxon>
        <taxon>Glomeraceae</taxon>
        <taxon>Rhizophagus</taxon>
    </lineage>
</organism>
<dbReference type="Proteomes" id="UP000022910">
    <property type="component" value="Unassembled WGS sequence"/>
</dbReference>
<feature type="compositionally biased region" description="Basic and acidic residues" evidence="1">
    <location>
        <begin position="545"/>
        <end position="556"/>
    </location>
</feature>